<evidence type="ECO:0000313" key="3">
    <source>
        <dbReference type="Proteomes" id="UP000190230"/>
    </source>
</evidence>
<gene>
    <name evidence="2" type="ORF">SAMN05660776_0756</name>
</gene>
<evidence type="ECO:0000313" key="2">
    <source>
        <dbReference type="EMBL" id="SKB36776.1"/>
    </source>
</evidence>
<dbReference type="SUPFAM" id="SSF88713">
    <property type="entry name" value="Glycoside hydrolase/deacetylase"/>
    <property type="match status" value="1"/>
</dbReference>
<reference evidence="3" key="1">
    <citation type="submission" date="2017-02" db="EMBL/GenBank/DDBJ databases">
        <authorList>
            <person name="Varghese N."/>
            <person name="Submissions S."/>
        </authorList>
    </citation>
    <scope>NUCLEOTIDE SEQUENCE [LARGE SCALE GENOMIC DNA]</scope>
    <source>
        <strain evidence="3">DSM 23405</strain>
    </source>
</reference>
<dbReference type="AlphaFoldDB" id="A0A1T5APB7"/>
<feature type="domain" description="NodB homology" evidence="1">
    <location>
        <begin position="34"/>
        <end position="181"/>
    </location>
</feature>
<sequence length="323" mass="38313">MQGTLVISLDFELLWGVFDKVDWREKKEYFQNTRKVIPEMLKLFEKYEISCTWATVGMLFNENWEEWNENIPELIPDYNNIELSAYRYGKSIASKETEALCFAPELIKLIAETPNQELGTHTYSHYYCLERGQNQAAFKKDLEKVVELARKQGVDMRSLVFPRNQYNEDYLKVCAEFGITNIRSNPKDWYWQDTQKDSLAQKIFRTGDAYLGFCNKSYKNEEIFQIQPGVVPQMASRLLRPYSDIKALNNMKLKRIISEMEKAARKNEIYHLWWHPHNFGNNPSRNLNELEEILRCYKKLKNLYGMKSIHMNELKLQSLKIKL</sequence>
<dbReference type="RefSeq" id="WP_079719353.1">
    <property type="nucleotide sequence ID" value="NZ_FUYY01000001.1"/>
</dbReference>
<organism evidence="2 3">
    <name type="scientific">Salegentibacter holothuriorum</name>
    <dbReference type="NCBI Taxonomy" id="241145"/>
    <lineage>
        <taxon>Bacteria</taxon>
        <taxon>Pseudomonadati</taxon>
        <taxon>Bacteroidota</taxon>
        <taxon>Flavobacteriia</taxon>
        <taxon>Flavobacteriales</taxon>
        <taxon>Flavobacteriaceae</taxon>
        <taxon>Salegentibacter</taxon>
    </lineage>
</organism>
<dbReference type="GO" id="GO:0016810">
    <property type="term" value="F:hydrolase activity, acting on carbon-nitrogen (but not peptide) bonds"/>
    <property type="evidence" value="ECO:0007669"/>
    <property type="project" value="InterPro"/>
</dbReference>
<dbReference type="Gene3D" id="3.20.20.370">
    <property type="entry name" value="Glycoside hydrolase/deacetylase"/>
    <property type="match status" value="1"/>
</dbReference>
<name>A0A1T5APB7_9FLAO</name>
<protein>
    <submittedName>
        <fullName evidence="2">Polysaccharide deacetylase</fullName>
    </submittedName>
</protein>
<dbReference type="STRING" id="241145.SAMN05660776_0756"/>
<dbReference type="InterPro" id="IPR002509">
    <property type="entry name" value="NODB_dom"/>
</dbReference>
<dbReference type="EMBL" id="FUYY01000001">
    <property type="protein sequence ID" value="SKB36776.1"/>
    <property type="molecule type" value="Genomic_DNA"/>
</dbReference>
<dbReference type="InterPro" id="IPR011330">
    <property type="entry name" value="Glyco_hydro/deAcase_b/a-brl"/>
</dbReference>
<dbReference type="OrthoDB" id="7836272at2"/>
<proteinExistence type="predicted"/>
<keyword evidence="3" id="KW-1185">Reference proteome</keyword>
<dbReference type="Pfam" id="PF01522">
    <property type="entry name" value="Polysacc_deac_1"/>
    <property type="match status" value="1"/>
</dbReference>
<dbReference type="CDD" id="cd10929">
    <property type="entry name" value="CE4_u5"/>
    <property type="match status" value="1"/>
</dbReference>
<evidence type="ECO:0000259" key="1">
    <source>
        <dbReference type="Pfam" id="PF01522"/>
    </source>
</evidence>
<dbReference type="Proteomes" id="UP000190230">
    <property type="component" value="Unassembled WGS sequence"/>
</dbReference>
<accession>A0A1T5APB7</accession>
<dbReference type="GO" id="GO:0005975">
    <property type="term" value="P:carbohydrate metabolic process"/>
    <property type="evidence" value="ECO:0007669"/>
    <property type="project" value="InterPro"/>
</dbReference>